<sequence length="54" mass="6343">MDGVPLAAIDFYEDLERDNSREWWQAQWARYTDDVRAPVTIFSIELEALAMHAE</sequence>
<dbReference type="InterPro" id="IPR012808">
    <property type="entry name" value="CHP02453"/>
</dbReference>
<dbReference type="EMBL" id="VKKG01000001">
    <property type="protein sequence ID" value="TRY20244.1"/>
    <property type="molecule type" value="Genomic_DNA"/>
</dbReference>
<dbReference type="AlphaFoldDB" id="A0A553K6B8"/>
<dbReference type="Pfam" id="PF09365">
    <property type="entry name" value="DUF2461"/>
    <property type="match status" value="1"/>
</dbReference>
<organism evidence="1 2">
    <name type="scientific">Tessaracoccus rhinocerotis</name>
    <dbReference type="NCBI Taxonomy" id="1689449"/>
    <lineage>
        <taxon>Bacteria</taxon>
        <taxon>Bacillati</taxon>
        <taxon>Actinomycetota</taxon>
        <taxon>Actinomycetes</taxon>
        <taxon>Propionibacteriales</taxon>
        <taxon>Propionibacteriaceae</taxon>
        <taxon>Tessaracoccus</taxon>
    </lineage>
</organism>
<protein>
    <submittedName>
        <fullName evidence="1">DUF2461 domain-containing protein</fullName>
    </submittedName>
</protein>
<reference evidence="1 2" key="1">
    <citation type="submission" date="2019-07" db="EMBL/GenBank/DDBJ databases">
        <authorList>
            <person name="Zhou L.-Y."/>
        </authorList>
    </citation>
    <scope>NUCLEOTIDE SEQUENCE [LARGE SCALE GENOMIC DNA]</scope>
    <source>
        <strain evidence="1 2">YIM 101269</strain>
    </source>
</reference>
<evidence type="ECO:0000313" key="2">
    <source>
        <dbReference type="Proteomes" id="UP000317638"/>
    </source>
</evidence>
<accession>A0A553K6B8</accession>
<dbReference type="OrthoDB" id="9794241at2"/>
<evidence type="ECO:0000313" key="1">
    <source>
        <dbReference type="EMBL" id="TRY20244.1"/>
    </source>
</evidence>
<proteinExistence type="predicted"/>
<dbReference type="Proteomes" id="UP000317638">
    <property type="component" value="Unassembled WGS sequence"/>
</dbReference>
<gene>
    <name evidence="1" type="ORF">FOJ82_05115</name>
</gene>
<comment type="caution">
    <text evidence="1">The sequence shown here is derived from an EMBL/GenBank/DDBJ whole genome shotgun (WGS) entry which is preliminary data.</text>
</comment>
<keyword evidence="2" id="KW-1185">Reference proteome</keyword>
<name>A0A553K6B8_9ACTN</name>